<dbReference type="GeneID" id="115890602"/>
<feature type="zinc finger region" description="UBR-type" evidence="4">
    <location>
        <begin position="64"/>
        <end position="142"/>
    </location>
</feature>
<keyword evidence="1" id="KW-0479">Metal-binding</keyword>
<feature type="compositionally biased region" description="Acidic residues" evidence="5">
    <location>
        <begin position="13"/>
        <end position="31"/>
    </location>
</feature>
<dbReference type="SMART" id="SM00396">
    <property type="entry name" value="ZnF_UBR1"/>
    <property type="match status" value="1"/>
</dbReference>
<dbReference type="AlphaFoldDB" id="A0A6J2YU85"/>
<dbReference type="GO" id="GO:0008270">
    <property type="term" value="F:zinc ion binding"/>
    <property type="evidence" value="ECO:0007669"/>
    <property type="project" value="UniProtKB-KW"/>
</dbReference>
<evidence type="ECO:0000256" key="5">
    <source>
        <dbReference type="SAM" id="MobiDB-lite"/>
    </source>
</evidence>
<dbReference type="InParanoid" id="A0A6J2YU85"/>
<evidence type="ECO:0000256" key="3">
    <source>
        <dbReference type="ARBA" id="ARBA00022833"/>
    </source>
</evidence>
<dbReference type="InterPro" id="IPR001965">
    <property type="entry name" value="Znf_PHD"/>
</dbReference>
<dbReference type="PANTHER" id="PTHR13513:SF9">
    <property type="entry name" value="E3 UBIQUITIN-PROTEIN LIGASE UBR7-RELATED"/>
    <property type="match status" value="1"/>
</dbReference>
<evidence type="ECO:0000313" key="8">
    <source>
        <dbReference type="RefSeq" id="XP_030766741.1"/>
    </source>
</evidence>
<dbReference type="SUPFAM" id="SSF57903">
    <property type="entry name" value="FYVE/PHD zinc finger"/>
    <property type="match status" value="1"/>
</dbReference>
<dbReference type="CDD" id="cd19677">
    <property type="entry name" value="UBR-box_UBR7"/>
    <property type="match status" value="1"/>
</dbReference>
<dbReference type="InterPro" id="IPR003126">
    <property type="entry name" value="Znf_UBR"/>
</dbReference>
<evidence type="ECO:0000256" key="2">
    <source>
        <dbReference type="ARBA" id="ARBA00022771"/>
    </source>
</evidence>
<dbReference type="InterPro" id="IPR013083">
    <property type="entry name" value="Znf_RING/FYVE/PHD"/>
</dbReference>
<feature type="region of interest" description="Disordered" evidence="5">
    <location>
        <begin position="1"/>
        <end position="34"/>
    </location>
</feature>
<dbReference type="SMART" id="SM00249">
    <property type="entry name" value="PHD"/>
    <property type="match status" value="1"/>
</dbReference>
<sequence length="390" mass="44425">MSSEPTEPNNEINPDESQLEESTEETADADDSAGVVTLTLNDVLELEDELIETTGAILGAANDKACSYTEGYLKRQALYSCLTCIPEAKDDPEKGAGVCLACSYHCHDGHELIELYTKRNFRCDCGNNKFAVSKNKCNLCEDKASENDLNVYNQNFSGTYCVCHRPYPDVEDPVPDEMIQCIICEDWYHSRHLGVEVPSDNFAEMTCELCITKHEFLLHYDDLTTNKSKKTTDETAEVNVTETNNDDDSSMPPDCKMPKTKSERSTARFWVDASWRKQLCTCDECLKMYEAEDVAFLLDHEDPVHLYEEKSKAKAKAMVENEDKKFINSLDRVQLIEAIAGYNDLKENLGQYLKKFAENKKVVREEDIKEFFEGMKARKKARVEIPYNCR</sequence>
<dbReference type="InterPro" id="IPR040204">
    <property type="entry name" value="UBR7"/>
</dbReference>
<dbReference type="InterPro" id="IPR011011">
    <property type="entry name" value="Znf_FYVE_PHD"/>
</dbReference>
<dbReference type="Gene3D" id="3.30.40.10">
    <property type="entry name" value="Zinc/RING finger domain, C3HC4 (zinc finger)"/>
    <property type="match status" value="1"/>
</dbReference>
<dbReference type="Proteomes" id="UP000504635">
    <property type="component" value="Unplaced"/>
</dbReference>
<keyword evidence="7" id="KW-1185">Reference proteome</keyword>
<name>A0A6J2YU85_SITOR</name>
<gene>
    <name evidence="8" type="primary">LOC115890602</name>
</gene>
<dbReference type="InterPro" id="IPR047506">
    <property type="entry name" value="UBR7-like_UBR-box"/>
</dbReference>
<dbReference type="Pfam" id="PF02207">
    <property type="entry name" value="zf-UBR"/>
    <property type="match status" value="1"/>
</dbReference>
<dbReference type="RefSeq" id="XP_030766741.1">
    <property type="nucleotide sequence ID" value="XM_030910881.1"/>
</dbReference>
<evidence type="ECO:0000313" key="7">
    <source>
        <dbReference type="Proteomes" id="UP000504635"/>
    </source>
</evidence>
<feature type="region of interest" description="Disordered" evidence="5">
    <location>
        <begin position="229"/>
        <end position="261"/>
    </location>
</feature>
<dbReference type="KEGG" id="soy:115890602"/>
<dbReference type="GO" id="GO:0061630">
    <property type="term" value="F:ubiquitin protein ligase activity"/>
    <property type="evidence" value="ECO:0007669"/>
    <property type="project" value="InterPro"/>
</dbReference>
<feature type="compositionally biased region" description="Polar residues" evidence="5">
    <location>
        <begin position="1"/>
        <end position="12"/>
    </location>
</feature>
<dbReference type="PROSITE" id="PS51157">
    <property type="entry name" value="ZF_UBR"/>
    <property type="match status" value="1"/>
</dbReference>
<evidence type="ECO:0000256" key="4">
    <source>
        <dbReference type="PROSITE-ProRule" id="PRU00508"/>
    </source>
</evidence>
<keyword evidence="3" id="KW-0862">Zinc</keyword>
<evidence type="ECO:0000256" key="1">
    <source>
        <dbReference type="ARBA" id="ARBA00022723"/>
    </source>
</evidence>
<dbReference type="OrthoDB" id="10262564at2759"/>
<proteinExistence type="predicted"/>
<evidence type="ECO:0000259" key="6">
    <source>
        <dbReference type="PROSITE" id="PS51157"/>
    </source>
</evidence>
<reference evidence="8" key="1">
    <citation type="submission" date="2025-08" db="UniProtKB">
        <authorList>
            <consortium name="RefSeq"/>
        </authorList>
    </citation>
    <scope>IDENTIFICATION</scope>
    <source>
        <tissue evidence="8">Gonads</tissue>
    </source>
</reference>
<organism evidence="7 8">
    <name type="scientific">Sitophilus oryzae</name>
    <name type="common">Rice weevil</name>
    <name type="synonym">Curculio oryzae</name>
    <dbReference type="NCBI Taxonomy" id="7048"/>
    <lineage>
        <taxon>Eukaryota</taxon>
        <taxon>Metazoa</taxon>
        <taxon>Ecdysozoa</taxon>
        <taxon>Arthropoda</taxon>
        <taxon>Hexapoda</taxon>
        <taxon>Insecta</taxon>
        <taxon>Pterygota</taxon>
        <taxon>Neoptera</taxon>
        <taxon>Endopterygota</taxon>
        <taxon>Coleoptera</taxon>
        <taxon>Polyphaga</taxon>
        <taxon>Cucujiformia</taxon>
        <taxon>Curculionidae</taxon>
        <taxon>Dryophthorinae</taxon>
        <taxon>Sitophilus</taxon>
    </lineage>
</organism>
<dbReference type="CDD" id="cd15542">
    <property type="entry name" value="PHD_UBR7"/>
    <property type="match status" value="1"/>
</dbReference>
<protein>
    <submittedName>
        <fullName evidence="8">E3 ubiquitin-protein ligase UBR7</fullName>
    </submittedName>
</protein>
<feature type="domain" description="UBR-type" evidence="6">
    <location>
        <begin position="64"/>
        <end position="142"/>
    </location>
</feature>
<keyword evidence="2" id="KW-0863">Zinc-finger</keyword>
<dbReference type="FunCoup" id="A0A6J2YU85">
    <property type="interactions" value="2389"/>
</dbReference>
<dbReference type="GO" id="GO:0005737">
    <property type="term" value="C:cytoplasm"/>
    <property type="evidence" value="ECO:0007669"/>
    <property type="project" value="TreeGrafter"/>
</dbReference>
<accession>A0A6J2YU85</accession>
<dbReference type="PANTHER" id="PTHR13513">
    <property type="entry name" value="E3 UBIQUITIN-PROTEIN LIGASE UBR7"/>
    <property type="match status" value="1"/>
</dbReference>